<gene>
    <name evidence="1" type="ORF">F994_00952</name>
</gene>
<sequence length="424" mass="48870">MEVFFNTAKGKSSRLIDAFRSNVDNRKKYQLSIFTCYLADDLAKVSNFIDEISSSIRLTDVKLYIDARECIRIGIEKLREFEESYADYNIGFEVTAIDTPNLFHSKAYALLSHDEQTGALAVGSANFSNAGLFAKRNNSNYETLLLTNDVETVKEFLSLQDINEKNFKNLEKLEEYKRESYSFKYALLQQGKFVHKWSETFNQYFAIRYKLSEKGKSEIGNDILKNLGFTVDAETISRQFFDFSSIKKNDEVDEQQFNSLLRRGIETFLGHWLPLSLLQGLDDEVDAEHIFEILSNNVGQQLEGLKQHITEAFEKLKNEGFIAETDLNKDPILELENKLNNLKDDQVKLSRMWDKFSVFDLPYDLSWEYEIGTLYDDLIAKAQSKKKKNAAAHGVLEAKYTLRPIAVSEHCVSHEQEDDVNSEE</sequence>
<proteinExistence type="predicted"/>
<evidence type="ECO:0000313" key="1">
    <source>
        <dbReference type="EMBL" id="ENU20721.1"/>
    </source>
</evidence>
<dbReference type="RefSeq" id="WP_004651256.1">
    <property type="nucleotide sequence ID" value="NZ_KB849176.1"/>
</dbReference>
<organism evidence="1 2">
    <name type="scientific">Acinetobacter bohemicus ANC 3994</name>
    <dbReference type="NCBI Taxonomy" id="1217715"/>
    <lineage>
        <taxon>Bacteria</taxon>
        <taxon>Pseudomonadati</taxon>
        <taxon>Pseudomonadota</taxon>
        <taxon>Gammaproteobacteria</taxon>
        <taxon>Moraxellales</taxon>
        <taxon>Moraxellaceae</taxon>
        <taxon>Acinetobacter</taxon>
    </lineage>
</organism>
<name>N8P277_9GAMM</name>
<dbReference type="AlphaFoldDB" id="N8P277"/>
<reference evidence="1 2" key="1">
    <citation type="submission" date="2013-02" db="EMBL/GenBank/DDBJ databases">
        <title>The Genome Sequence of Acinetobacter sp. ANC 3994.</title>
        <authorList>
            <consortium name="The Broad Institute Genome Sequencing Platform"/>
            <consortium name="The Broad Institute Genome Sequencing Center for Infectious Disease"/>
            <person name="Cerqueira G."/>
            <person name="Feldgarden M."/>
            <person name="Courvalin P."/>
            <person name="Perichon B."/>
            <person name="Grillot-Courvalin C."/>
            <person name="Clermont D."/>
            <person name="Rocha E."/>
            <person name="Yoon E.-J."/>
            <person name="Nemec A."/>
            <person name="Walker B."/>
            <person name="Young S.K."/>
            <person name="Zeng Q."/>
            <person name="Gargeya S."/>
            <person name="Fitzgerald M."/>
            <person name="Haas B."/>
            <person name="Abouelleil A."/>
            <person name="Alvarado L."/>
            <person name="Arachchi H.M."/>
            <person name="Berlin A.M."/>
            <person name="Chapman S.B."/>
            <person name="Dewar J."/>
            <person name="Goldberg J."/>
            <person name="Griggs A."/>
            <person name="Gujja S."/>
            <person name="Hansen M."/>
            <person name="Howarth C."/>
            <person name="Imamovic A."/>
            <person name="Larimer J."/>
            <person name="McCowan C."/>
            <person name="Murphy C."/>
            <person name="Neiman D."/>
            <person name="Pearson M."/>
            <person name="Priest M."/>
            <person name="Roberts A."/>
            <person name="Saif S."/>
            <person name="Shea T."/>
            <person name="Sisk P."/>
            <person name="Sykes S."/>
            <person name="Wortman J."/>
            <person name="Nusbaum C."/>
            <person name="Birren B."/>
        </authorList>
    </citation>
    <scope>NUCLEOTIDE SEQUENCE [LARGE SCALE GENOMIC DNA]</scope>
    <source>
        <strain evidence="1 2">ANC 3994</strain>
    </source>
</reference>
<dbReference type="OrthoDB" id="7068400at2"/>
<dbReference type="Gene3D" id="3.30.870.10">
    <property type="entry name" value="Endonuclease Chain A"/>
    <property type="match status" value="1"/>
</dbReference>
<dbReference type="PATRIC" id="fig|1217715.3.peg.917"/>
<evidence type="ECO:0000313" key="2">
    <source>
        <dbReference type="Proteomes" id="UP000013086"/>
    </source>
</evidence>
<dbReference type="eggNOG" id="ENOG50344WV">
    <property type="taxonomic scope" value="Bacteria"/>
</dbReference>
<dbReference type="Proteomes" id="UP000013086">
    <property type="component" value="Unassembled WGS sequence"/>
</dbReference>
<dbReference type="EMBL" id="APOH01000010">
    <property type="protein sequence ID" value="ENU20721.1"/>
    <property type="molecule type" value="Genomic_DNA"/>
</dbReference>
<dbReference type="HOGENOM" id="CLU_648350_0_0_6"/>
<comment type="caution">
    <text evidence="1">The sequence shown here is derived from an EMBL/GenBank/DDBJ whole genome shotgun (WGS) entry which is preliminary data.</text>
</comment>
<evidence type="ECO:0008006" key="3">
    <source>
        <dbReference type="Google" id="ProtNLM"/>
    </source>
</evidence>
<accession>N8P277</accession>
<protein>
    <recommendedName>
        <fullName evidence="3">Phospholipase D-like domain-containing protein</fullName>
    </recommendedName>
</protein>